<feature type="transmembrane region" description="Helical" evidence="6">
    <location>
        <begin position="93"/>
        <end position="116"/>
    </location>
</feature>
<feature type="transmembrane region" description="Helical" evidence="6">
    <location>
        <begin position="54"/>
        <end position="73"/>
    </location>
</feature>
<proteinExistence type="predicted"/>
<dbReference type="Pfam" id="PF06305">
    <property type="entry name" value="LapA_dom"/>
    <property type="match status" value="1"/>
</dbReference>
<keyword evidence="2 6" id="KW-0812">Transmembrane</keyword>
<gene>
    <name evidence="8" type="ORF">QRX50_11995</name>
</gene>
<evidence type="ECO:0000256" key="4">
    <source>
        <dbReference type="ARBA" id="ARBA00023136"/>
    </source>
</evidence>
<feature type="domain" description="Lipopolysaccharide assembly protein A" evidence="7">
    <location>
        <begin position="74"/>
        <end position="126"/>
    </location>
</feature>
<accession>A0A9Y2ILM5</accession>
<sequence length="127" mass="13242">MSHARSDNPTGATSPGTPEVPGVEVPGTGPLTTDPTTTAPPTTTKRRPTRVSGAWIAAIVAIVLLAFLLVFILQNLDSVTVHFLGMAGNLPLGIAMLLAALGGMVVIALVGGARIMQLRKQTKRQRH</sequence>
<keyword evidence="1" id="KW-1003">Cell membrane</keyword>
<keyword evidence="9" id="KW-1185">Reference proteome</keyword>
<dbReference type="RefSeq" id="WP_285972016.1">
    <property type="nucleotide sequence ID" value="NZ_CP127294.1"/>
</dbReference>
<evidence type="ECO:0000256" key="3">
    <source>
        <dbReference type="ARBA" id="ARBA00022989"/>
    </source>
</evidence>
<dbReference type="EMBL" id="CP127294">
    <property type="protein sequence ID" value="WIX81420.1"/>
    <property type="molecule type" value="Genomic_DNA"/>
</dbReference>
<dbReference type="GO" id="GO:0005886">
    <property type="term" value="C:plasma membrane"/>
    <property type="evidence" value="ECO:0007669"/>
    <property type="project" value="InterPro"/>
</dbReference>
<evidence type="ECO:0000256" key="6">
    <source>
        <dbReference type="SAM" id="Phobius"/>
    </source>
</evidence>
<feature type="compositionally biased region" description="Low complexity" evidence="5">
    <location>
        <begin position="15"/>
        <end position="43"/>
    </location>
</feature>
<reference evidence="8 9" key="1">
    <citation type="submission" date="2023-06" db="EMBL/GenBank/DDBJ databases">
        <authorList>
            <person name="Oyuntsetseg B."/>
            <person name="Kim S.B."/>
        </authorList>
    </citation>
    <scope>NUCLEOTIDE SEQUENCE [LARGE SCALE GENOMIC DNA]</scope>
    <source>
        <strain evidence="8 9">2-15</strain>
    </source>
</reference>
<dbReference type="KEGG" id="acab:QRX50_11995"/>
<keyword evidence="4 6" id="KW-0472">Membrane</keyword>
<name>A0A9Y2ILM5_9PSEU</name>
<evidence type="ECO:0000256" key="1">
    <source>
        <dbReference type="ARBA" id="ARBA00022475"/>
    </source>
</evidence>
<keyword evidence="3 6" id="KW-1133">Transmembrane helix</keyword>
<evidence type="ECO:0000256" key="5">
    <source>
        <dbReference type="SAM" id="MobiDB-lite"/>
    </source>
</evidence>
<dbReference type="AlphaFoldDB" id="A0A9Y2ILM5"/>
<evidence type="ECO:0000313" key="9">
    <source>
        <dbReference type="Proteomes" id="UP001236014"/>
    </source>
</evidence>
<dbReference type="Proteomes" id="UP001236014">
    <property type="component" value="Chromosome"/>
</dbReference>
<protein>
    <submittedName>
        <fullName evidence="8">Lipopolysaccharide assembly protein LapA domain-containing protein</fullName>
    </submittedName>
</protein>
<evidence type="ECO:0000259" key="7">
    <source>
        <dbReference type="Pfam" id="PF06305"/>
    </source>
</evidence>
<evidence type="ECO:0000313" key="8">
    <source>
        <dbReference type="EMBL" id="WIX81420.1"/>
    </source>
</evidence>
<feature type="region of interest" description="Disordered" evidence="5">
    <location>
        <begin position="1"/>
        <end position="49"/>
    </location>
</feature>
<organism evidence="8 9">
    <name type="scientific">Amycolatopsis carbonis</name>
    <dbReference type="NCBI Taxonomy" id="715471"/>
    <lineage>
        <taxon>Bacteria</taxon>
        <taxon>Bacillati</taxon>
        <taxon>Actinomycetota</taxon>
        <taxon>Actinomycetes</taxon>
        <taxon>Pseudonocardiales</taxon>
        <taxon>Pseudonocardiaceae</taxon>
        <taxon>Amycolatopsis</taxon>
    </lineage>
</organism>
<evidence type="ECO:0000256" key="2">
    <source>
        <dbReference type="ARBA" id="ARBA00022692"/>
    </source>
</evidence>
<dbReference type="InterPro" id="IPR010445">
    <property type="entry name" value="LapA_dom"/>
</dbReference>